<keyword evidence="3" id="KW-1185">Reference proteome</keyword>
<evidence type="ECO:0000313" key="2">
    <source>
        <dbReference type="EMBL" id="RBO95298.1"/>
    </source>
</evidence>
<feature type="transmembrane region" description="Helical" evidence="1">
    <location>
        <begin position="21"/>
        <end position="44"/>
    </location>
</feature>
<gene>
    <name evidence="2" type="ORF">DES48_1086</name>
</gene>
<keyword evidence="1" id="KW-0472">Membrane</keyword>
<dbReference type="OrthoDB" id="5896707at2"/>
<comment type="caution">
    <text evidence="2">The sequence shown here is derived from an EMBL/GenBank/DDBJ whole genome shotgun (WGS) entry which is preliminary data.</text>
</comment>
<accession>A0A366E1I9</accession>
<dbReference type="EMBL" id="QNRI01000008">
    <property type="protein sequence ID" value="RBO95298.1"/>
    <property type="molecule type" value="Genomic_DNA"/>
</dbReference>
<evidence type="ECO:0000313" key="3">
    <source>
        <dbReference type="Proteomes" id="UP000252254"/>
    </source>
</evidence>
<organism evidence="2 3">
    <name type="scientific">Paraliobacillus ryukyuensis</name>
    <dbReference type="NCBI Taxonomy" id="200904"/>
    <lineage>
        <taxon>Bacteria</taxon>
        <taxon>Bacillati</taxon>
        <taxon>Bacillota</taxon>
        <taxon>Bacilli</taxon>
        <taxon>Bacillales</taxon>
        <taxon>Bacillaceae</taxon>
        <taxon>Paraliobacillus</taxon>
    </lineage>
</organism>
<dbReference type="Proteomes" id="UP000252254">
    <property type="component" value="Unassembled WGS sequence"/>
</dbReference>
<dbReference type="RefSeq" id="WP_113869268.1">
    <property type="nucleotide sequence ID" value="NZ_BAABQN010000012.1"/>
</dbReference>
<reference evidence="2 3" key="1">
    <citation type="submission" date="2018-06" db="EMBL/GenBank/DDBJ databases">
        <title>Genomic Encyclopedia of Type Strains, Phase IV (KMG-IV): sequencing the most valuable type-strain genomes for metagenomic binning, comparative biology and taxonomic classification.</title>
        <authorList>
            <person name="Goeker M."/>
        </authorList>
    </citation>
    <scope>NUCLEOTIDE SEQUENCE [LARGE SCALE GENOMIC DNA]</scope>
    <source>
        <strain evidence="2 3">DSM 15140</strain>
    </source>
</reference>
<keyword evidence="1" id="KW-0812">Transmembrane</keyword>
<feature type="transmembrane region" description="Helical" evidence="1">
    <location>
        <begin position="219"/>
        <end position="242"/>
    </location>
</feature>
<feature type="transmembrane region" description="Helical" evidence="1">
    <location>
        <begin position="193"/>
        <end position="213"/>
    </location>
</feature>
<evidence type="ECO:0008006" key="4">
    <source>
        <dbReference type="Google" id="ProtNLM"/>
    </source>
</evidence>
<proteinExistence type="predicted"/>
<evidence type="ECO:0000256" key="1">
    <source>
        <dbReference type="SAM" id="Phobius"/>
    </source>
</evidence>
<protein>
    <recommendedName>
        <fullName evidence="4">DUF4386 family protein</fullName>
    </recommendedName>
</protein>
<feature type="transmembrane region" description="Helical" evidence="1">
    <location>
        <begin position="161"/>
        <end position="181"/>
    </location>
</feature>
<feature type="transmembrane region" description="Helical" evidence="1">
    <location>
        <begin position="73"/>
        <end position="96"/>
    </location>
</feature>
<name>A0A366E1I9_9BACI</name>
<dbReference type="AlphaFoldDB" id="A0A366E1I9"/>
<keyword evidence="1" id="KW-1133">Transmembrane helix</keyword>
<feature type="transmembrane region" description="Helical" evidence="1">
    <location>
        <begin position="108"/>
        <end position="132"/>
    </location>
</feature>
<sequence length="250" mass="28334">MSDLLRDKPNKMNDIEQQDHRRIAFLGSVLTILMIWNGVCDYIYGYSPNLSGFDYFTSKVIDVVSTANGRPHWLIMLGQTAGWLYPAYALTYYLWWRGMRKSGFWLGYIPNILLAYAILMIGGVQHAGWAFLSVLEQAKAVVGSTDSEFYSLANRYILEHFAMGDITAVLALYIGSIWHAIAILSGRTIFPRWFLVVSPLGVLIITFVIGLLLPAPLAGFVLALFGTWFMLIPNISSTIWLLNRKNYRTY</sequence>